<dbReference type="SUPFAM" id="SSF75011">
    <property type="entry name" value="3-carboxy-cis,cis-mucoante lactonizing enzyme"/>
    <property type="match status" value="1"/>
</dbReference>
<feature type="compositionally biased region" description="Basic and acidic residues" evidence="1">
    <location>
        <begin position="266"/>
        <end position="275"/>
    </location>
</feature>
<feature type="signal peptide" evidence="2">
    <location>
        <begin position="1"/>
        <end position="21"/>
    </location>
</feature>
<feature type="compositionally biased region" description="Low complexity" evidence="1">
    <location>
        <begin position="85"/>
        <end position="98"/>
    </location>
</feature>
<name>A0ABW1AD24_9ACTN</name>
<proteinExistence type="predicted"/>
<feature type="chain" id="PRO_5046242599" evidence="2">
    <location>
        <begin position="22"/>
        <end position="655"/>
    </location>
</feature>
<dbReference type="InterPro" id="IPR019198">
    <property type="entry name" value="Beta_propeller_containing"/>
</dbReference>
<feature type="compositionally biased region" description="Polar residues" evidence="1">
    <location>
        <begin position="431"/>
        <end position="440"/>
    </location>
</feature>
<evidence type="ECO:0000256" key="2">
    <source>
        <dbReference type="SAM" id="SignalP"/>
    </source>
</evidence>
<gene>
    <name evidence="3" type="ORF">ACFPZN_39670</name>
</gene>
<evidence type="ECO:0000313" key="3">
    <source>
        <dbReference type="EMBL" id="MFC5751770.1"/>
    </source>
</evidence>
<organism evidence="3 4">
    <name type="scientific">Actinomadura rugatobispora</name>
    <dbReference type="NCBI Taxonomy" id="1994"/>
    <lineage>
        <taxon>Bacteria</taxon>
        <taxon>Bacillati</taxon>
        <taxon>Actinomycetota</taxon>
        <taxon>Actinomycetes</taxon>
        <taxon>Streptosporangiales</taxon>
        <taxon>Thermomonosporaceae</taxon>
        <taxon>Actinomadura</taxon>
    </lineage>
</organism>
<dbReference type="EMBL" id="JBHSON010000075">
    <property type="protein sequence ID" value="MFC5751770.1"/>
    <property type="molecule type" value="Genomic_DNA"/>
</dbReference>
<evidence type="ECO:0000313" key="4">
    <source>
        <dbReference type="Proteomes" id="UP001596074"/>
    </source>
</evidence>
<sequence length="655" mass="68707">MPSRRLIACLPLALLAGACSGAAPTGPGPAAPAMALVAYNGCDELLKGLRAATERDVGPYGLGGFELESGRLPLGAVPEGAVPDGAARAQGSAPGAAAEKQAPGHSGTNTHEAGADEPDLVKTDGTRIVTLAKGRLQVIDAKTRAVVHRLDLREASGTPGETSPIGYGQSQLLLSGDRVLIVTPRSRLLRPLPDGPALSKPVVPFARSQTTLTQVSLAGTPRVVGTMTAEGTYVDARQTGSTAHVVVTSTPRIDFPDLPGRPGGPDSERQATERNRQIVRSAPLDAWLPRFEVRAGTAAPKSFRTPCEHVSRPGSQPGTTMLSVLTLDLARDLGDPRPVTVAADGQTVYGNGRSLYVTGNGTGAREAAARESTHVHRFDVTGGARPRYVASGSVPGRLLNQYSMSEHDGRLRVATTTSPAASTVRPDGPAASSTAPRSQSAVHVLAADGRALREIGKVDGLGKGERIYSVRFIGTTAYVVTFRQVDPLYVIDLKDPARPRVTGELKITGYSAYLHPVAGGRLLGVGQEASTDGRTRGTQVSLFDVNGPPRRVGAYHLPGSSATAEFEPHAFLHWPQTGLTVLPISHRTAESEALVLKVDAAGVHRAGTVRHPRDGAYPGPIRRSLIVGDTLWTLSDQGARATDTATLAERAWLRF</sequence>
<keyword evidence="2" id="KW-0732">Signal</keyword>
<keyword evidence="4" id="KW-1185">Reference proteome</keyword>
<comment type="caution">
    <text evidence="3">The sequence shown here is derived from an EMBL/GenBank/DDBJ whole genome shotgun (WGS) entry which is preliminary data.</text>
</comment>
<protein>
    <submittedName>
        <fullName evidence="3">Beta-propeller domain-containing protein</fullName>
    </submittedName>
</protein>
<feature type="compositionally biased region" description="Low complexity" evidence="1">
    <location>
        <begin position="415"/>
        <end position="426"/>
    </location>
</feature>
<dbReference type="RefSeq" id="WP_378287732.1">
    <property type="nucleotide sequence ID" value="NZ_JBHSON010000075.1"/>
</dbReference>
<feature type="region of interest" description="Disordered" evidence="1">
    <location>
        <begin position="252"/>
        <end position="275"/>
    </location>
</feature>
<dbReference type="Pfam" id="PF09826">
    <property type="entry name" value="Beta_propel"/>
    <property type="match status" value="1"/>
</dbReference>
<evidence type="ECO:0000256" key="1">
    <source>
        <dbReference type="SAM" id="MobiDB-lite"/>
    </source>
</evidence>
<dbReference type="Proteomes" id="UP001596074">
    <property type="component" value="Unassembled WGS sequence"/>
</dbReference>
<feature type="region of interest" description="Disordered" evidence="1">
    <location>
        <begin position="415"/>
        <end position="440"/>
    </location>
</feature>
<feature type="region of interest" description="Disordered" evidence="1">
    <location>
        <begin position="76"/>
        <end position="120"/>
    </location>
</feature>
<dbReference type="PROSITE" id="PS51257">
    <property type="entry name" value="PROKAR_LIPOPROTEIN"/>
    <property type="match status" value="1"/>
</dbReference>
<accession>A0ABW1AD24</accession>
<reference evidence="4" key="1">
    <citation type="journal article" date="2019" name="Int. J. Syst. Evol. Microbiol.">
        <title>The Global Catalogue of Microorganisms (GCM) 10K type strain sequencing project: providing services to taxonomists for standard genome sequencing and annotation.</title>
        <authorList>
            <consortium name="The Broad Institute Genomics Platform"/>
            <consortium name="The Broad Institute Genome Sequencing Center for Infectious Disease"/>
            <person name="Wu L."/>
            <person name="Ma J."/>
        </authorList>
    </citation>
    <scope>NUCLEOTIDE SEQUENCE [LARGE SCALE GENOMIC DNA]</scope>
    <source>
        <strain evidence="4">KCTC 42087</strain>
    </source>
</reference>